<dbReference type="AlphaFoldDB" id="A0A916JEE1"/>
<dbReference type="EMBL" id="CAJRAF010000002">
    <property type="protein sequence ID" value="CAG5005767.1"/>
    <property type="molecule type" value="Genomic_DNA"/>
</dbReference>
<reference evidence="1" key="1">
    <citation type="submission" date="2021-04" db="EMBL/GenBank/DDBJ databases">
        <authorList>
            <person name="Rodrigo-Torres L."/>
            <person name="Arahal R. D."/>
            <person name="Lucena T."/>
        </authorList>
    </citation>
    <scope>NUCLEOTIDE SEQUENCE</scope>
    <source>
        <strain evidence="1">CECT 9275</strain>
    </source>
</reference>
<comment type="caution">
    <text evidence="1">The sequence shown here is derived from an EMBL/GenBank/DDBJ whole genome shotgun (WGS) entry which is preliminary data.</text>
</comment>
<accession>A0A916JEE1</accession>
<keyword evidence="2" id="KW-1185">Reference proteome</keyword>
<dbReference type="Proteomes" id="UP000680038">
    <property type="component" value="Unassembled WGS sequence"/>
</dbReference>
<protein>
    <submittedName>
        <fullName evidence="1">Uncharacterized protein</fullName>
    </submittedName>
</protein>
<gene>
    <name evidence="1" type="ORF">DYBT9275_03647</name>
</gene>
<evidence type="ECO:0000313" key="2">
    <source>
        <dbReference type="Proteomes" id="UP000680038"/>
    </source>
</evidence>
<evidence type="ECO:0000313" key="1">
    <source>
        <dbReference type="EMBL" id="CAG5005767.1"/>
    </source>
</evidence>
<name>A0A916JEE1_9BACT</name>
<sequence length="256" mass="29234">MTEQLKACICRMNRNGMGLTVFLGILFWSQIAAAQVSKKLVPDKKRALQWKPDKGQYYFSHKLVYDYRNKADKTNGTLEIGLDPVTGAMCFRKESSFGKAGSYEFILAFPDGKYIYCGTEDGKKIRITELVSRLRPDKETQSQRQEDFATYCLPTGNSREDFGWPSVEYQLSYASSEAKDKVWLTQTPFAVYPLYGFELIEGAVSLPVSFDYMHLFGPNQLITELDSEDLKLKLIRIDADPFLALTRDYKEVKIAD</sequence>
<proteinExistence type="predicted"/>
<organism evidence="1 2">
    <name type="scientific">Dyadobacter helix</name>
    <dbReference type="NCBI Taxonomy" id="2822344"/>
    <lineage>
        <taxon>Bacteria</taxon>
        <taxon>Pseudomonadati</taxon>
        <taxon>Bacteroidota</taxon>
        <taxon>Cytophagia</taxon>
        <taxon>Cytophagales</taxon>
        <taxon>Spirosomataceae</taxon>
        <taxon>Dyadobacter</taxon>
    </lineage>
</organism>